<dbReference type="GO" id="GO:0003677">
    <property type="term" value="F:DNA binding"/>
    <property type="evidence" value="ECO:0007669"/>
    <property type="project" value="UniProtKB-KW"/>
</dbReference>
<comment type="caution">
    <text evidence="6">The sequence shown here is derived from an EMBL/GenBank/DDBJ whole genome shotgun (WGS) entry which is preliminary data.</text>
</comment>
<keyword evidence="1" id="KW-0963">Cytoplasm</keyword>
<accession>A0A939BEE8</accession>
<dbReference type="InterPro" id="IPR046947">
    <property type="entry name" value="LytR-like"/>
</dbReference>
<keyword evidence="2" id="KW-0805">Transcription regulation</keyword>
<protein>
    <submittedName>
        <fullName evidence="6">LytTR family transcriptional regulator</fullName>
    </submittedName>
</protein>
<dbReference type="InterPro" id="IPR007492">
    <property type="entry name" value="LytTR_DNA-bd_dom"/>
</dbReference>
<organism evidence="6 7">
    <name type="scientific">Merdimmobilis hominis</name>
    <dbReference type="NCBI Taxonomy" id="2897707"/>
    <lineage>
        <taxon>Bacteria</taxon>
        <taxon>Bacillati</taxon>
        <taxon>Bacillota</taxon>
        <taxon>Clostridia</taxon>
        <taxon>Eubacteriales</taxon>
        <taxon>Oscillospiraceae</taxon>
        <taxon>Merdimmobilis</taxon>
    </lineage>
</organism>
<evidence type="ECO:0000259" key="5">
    <source>
        <dbReference type="PROSITE" id="PS50930"/>
    </source>
</evidence>
<sequence>MQIEIKIEDSCKEPKVIILTASMTEEVNSIIKKLSEDVPQIITGIKNEKIEVLEQSDLIRVYASSGKVFAVTDNGEYTLRIRLYEIEERLNSHQFVRISNSEIINLKRVDNFDLSFTGTICVKLSNGTTTYVSRRYVAKIKKILGI</sequence>
<gene>
    <name evidence="6" type="ORF">H6A12_06590</name>
</gene>
<keyword evidence="3" id="KW-0238">DNA-binding</keyword>
<dbReference type="AlphaFoldDB" id="A0A939BEE8"/>
<name>A0A939BEE8_9FIRM</name>
<evidence type="ECO:0000313" key="6">
    <source>
        <dbReference type="EMBL" id="MBM6920816.1"/>
    </source>
</evidence>
<dbReference type="RefSeq" id="WP_204446105.1">
    <property type="nucleotide sequence ID" value="NZ_JACJKY010000008.1"/>
</dbReference>
<dbReference type="Gene3D" id="2.40.50.1020">
    <property type="entry name" value="LytTr DNA-binding domain"/>
    <property type="match status" value="1"/>
</dbReference>
<evidence type="ECO:0000256" key="3">
    <source>
        <dbReference type="ARBA" id="ARBA00023125"/>
    </source>
</evidence>
<reference evidence="6" key="1">
    <citation type="submission" date="2020-08" db="EMBL/GenBank/DDBJ databases">
        <authorList>
            <person name="Cejkova D."/>
            <person name="Kubasova T."/>
            <person name="Jahodarova E."/>
            <person name="Rychlik I."/>
        </authorList>
    </citation>
    <scope>NUCLEOTIDE SEQUENCE</scope>
    <source>
        <strain evidence="6">An559</strain>
    </source>
</reference>
<keyword evidence="4" id="KW-0804">Transcription</keyword>
<evidence type="ECO:0000256" key="2">
    <source>
        <dbReference type="ARBA" id="ARBA00023015"/>
    </source>
</evidence>
<evidence type="ECO:0000313" key="7">
    <source>
        <dbReference type="Proteomes" id="UP000774750"/>
    </source>
</evidence>
<dbReference type="SMART" id="SM00850">
    <property type="entry name" value="LytTR"/>
    <property type="match status" value="1"/>
</dbReference>
<reference evidence="6" key="2">
    <citation type="journal article" date="2021" name="Sci. Rep.">
        <title>The distribution of antibiotic resistance genes in chicken gut microbiota commensals.</title>
        <authorList>
            <person name="Juricova H."/>
            <person name="Matiasovicova J."/>
            <person name="Kubasova T."/>
            <person name="Cejkova D."/>
            <person name="Rychlik I."/>
        </authorList>
    </citation>
    <scope>NUCLEOTIDE SEQUENCE</scope>
    <source>
        <strain evidence="6">An559</strain>
    </source>
</reference>
<dbReference type="GO" id="GO:0000156">
    <property type="term" value="F:phosphorelay response regulator activity"/>
    <property type="evidence" value="ECO:0007669"/>
    <property type="project" value="InterPro"/>
</dbReference>
<dbReference type="PROSITE" id="PS50930">
    <property type="entry name" value="HTH_LYTTR"/>
    <property type="match status" value="1"/>
</dbReference>
<dbReference type="Pfam" id="PF04397">
    <property type="entry name" value="LytTR"/>
    <property type="match status" value="1"/>
</dbReference>
<keyword evidence="7" id="KW-1185">Reference proteome</keyword>
<evidence type="ECO:0000256" key="1">
    <source>
        <dbReference type="ARBA" id="ARBA00022490"/>
    </source>
</evidence>
<dbReference type="PANTHER" id="PTHR37299:SF2">
    <property type="entry name" value="HTH LYTTR-TYPE DOMAIN-CONTAINING PROTEIN"/>
    <property type="match status" value="1"/>
</dbReference>
<evidence type="ECO:0000256" key="4">
    <source>
        <dbReference type="ARBA" id="ARBA00023163"/>
    </source>
</evidence>
<dbReference type="PANTHER" id="PTHR37299">
    <property type="entry name" value="TRANSCRIPTIONAL REGULATOR-RELATED"/>
    <property type="match status" value="1"/>
</dbReference>
<proteinExistence type="predicted"/>
<dbReference type="Proteomes" id="UP000774750">
    <property type="component" value="Unassembled WGS sequence"/>
</dbReference>
<dbReference type="EMBL" id="JACJKY010000008">
    <property type="protein sequence ID" value="MBM6920816.1"/>
    <property type="molecule type" value="Genomic_DNA"/>
</dbReference>
<feature type="domain" description="HTH LytTR-type" evidence="5">
    <location>
        <begin position="42"/>
        <end position="146"/>
    </location>
</feature>